<dbReference type="InterPro" id="IPR036188">
    <property type="entry name" value="FAD/NAD-bd_sf"/>
</dbReference>
<dbReference type="InterPro" id="IPR012132">
    <property type="entry name" value="GMC_OxRdtase"/>
</dbReference>
<organism evidence="8 9">
    <name type="scientific">Pseudovibrio ascidiaceicola</name>
    <dbReference type="NCBI Taxonomy" id="285279"/>
    <lineage>
        <taxon>Bacteria</taxon>
        <taxon>Pseudomonadati</taxon>
        <taxon>Pseudomonadota</taxon>
        <taxon>Alphaproteobacteria</taxon>
        <taxon>Hyphomicrobiales</taxon>
        <taxon>Stappiaceae</taxon>
        <taxon>Pseudovibrio</taxon>
    </lineage>
</organism>
<feature type="domain" description="Glucose-methanol-choline oxidoreductase N-terminal" evidence="6">
    <location>
        <begin position="83"/>
        <end position="106"/>
    </location>
</feature>
<dbReference type="InterPro" id="IPR000172">
    <property type="entry name" value="GMC_OxRdtase_N"/>
</dbReference>
<accession>A0A1I3VG48</accession>
<dbReference type="Pfam" id="PF00732">
    <property type="entry name" value="GMC_oxred_N"/>
    <property type="match status" value="1"/>
</dbReference>
<dbReference type="PROSITE" id="PS51257">
    <property type="entry name" value="PROKAR_LIPOPROTEIN"/>
    <property type="match status" value="1"/>
</dbReference>
<dbReference type="PROSITE" id="PS00623">
    <property type="entry name" value="GMC_OXRED_1"/>
    <property type="match status" value="1"/>
</dbReference>
<reference evidence="8 9" key="1">
    <citation type="submission" date="2016-10" db="EMBL/GenBank/DDBJ databases">
        <authorList>
            <person name="Varghese N."/>
            <person name="Submissions S."/>
        </authorList>
    </citation>
    <scope>NUCLEOTIDE SEQUENCE [LARGE SCALE GENOMIC DNA]</scope>
    <source>
        <strain evidence="8 9">DSM 16392</strain>
    </source>
</reference>
<dbReference type="EMBL" id="FOSK01000001">
    <property type="protein sequence ID" value="SFJ94384.1"/>
    <property type="molecule type" value="Genomic_DNA"/>
</dbReference>
<proteinExistence type="inferred from homology"/>
<dbReference type="PANTHER" id="PTHR11552:SF147">
    <property type="entry name" value="CHOLINE DEHYDROGENASE, MITOCHONDRIAL"/>
    <property type="match status" value="1"/>
</dbReference>
<evidence type="ECO:0000256" key="4">
    <source>
        <dbReference type="ARBA" id="ARBA00022827"/>
    </source>
</evidence>
<evidence type="ECO:0000256" key="1">
    <source>
        <dbReference type="ARBA" id="ARBA00001974"/>
    </source>
</evidence>
<dbReference type="RefSeq" id="WP_093516308.1">
    <property type="nucleotide sequence ID" value="NZ_FOSK01000001.1"/>
</dbReference>
<evidence type="ECO:0000256" key="2">
    <source>
        <dbReference type="ARBA" id="ARBA00010790"/>
    </source>
</evidence>
<evidence type="ECO:0000313" key="8">
    <source>
        <dbReference type="EMBL" id="SFJ94384.1"/>
    </source>
</evidence>
<dbReference type="Proteomes" id="UP000199598">
    <property type="component" value="Unassembled WGS sequence"/>
</dbReference>
<protein>
    <submittedName>
        <fullName evidence="8">Choline dehydrogenase</fullName>
    </submittedName>
</protein>
<evidence type="ECO:0000256" key="5">
    <source>
        <dbReference type="RuleBase" id="RU003968"/>
    </source>
</evidence>
<sequence>MKFDYVIVGGGSAGCVLAARLTEDPSVTVCLLEAGGEGKSVLVRAPLGIAAMVSAKPFAINNWAFNSVPQTELNDRTTFHPRGKALGGSSAINAQLYIRGQKQDYDGWVEQGAEGWSFDDVLPYFKKAECNQRGESGMHGADGPLHVSEQRSPLPISHAFLAAAEGRQIKRNNDFNSGDQEGVGLYQVTQFHEDNKKGERCSAAAAYLHPVMDRSNLTVITHARSTRVLFEGKKAVGVEYSRKGKLATVKAGREVIVSAGAFQSPQLLMLSGVGPADELAKHNIAVLHDLPGVGKNLQDHLDYTISYRSNKTDMLGLGLKPGIQLIKEIMRWRKDGSGIIASPAAEGGAFLKTSPELDRPDVQLHFVISIIDDHGRKLYGGYGFGCHVCVLRPKSSGEVGLNTADPMDAPRIDPKYLTDPEDMDVLVKGIRMTRDILEGPELSDYREDMLYEFGRDERSIKQAVRERAETIYHPVGTCKMGTDEMSVVGPDLKVHGLEGLRVIDASVMPSLISGNTNAPTIMIAEKASDMILGKPLLSAEHESEQVSA</sequence>
<comment type="cofactor">
    <cofactor evidence="1">
        <name>FAD</name>
        <dbReference type="ChEBI" id="CHEBI:57692"/>
    </cofactor>
</comment>
<dbReference type="PANTHER" id="PTHR11552">
    <property type="entry name" value="GLUCOSE-METHANOL-CHOLINE GMC OXIDOREDUCTASE"/>
    <property type="match status" value="1"/>
</dbReference>
<gene>
    <name evidence="8" type="ORF">SAMN04488518_101379</name>
</gene>
<dbReference type="Pfam" id="PF05199">
    <property type="entry name" value="GMC_oxred_C"/>
    <property type="match status" value="1"/>
</dbReference>
<name>A0A1I3VG48_9HYPH</name>
<dbReference type="Gene3D" id="3.30.560.10">
    <property type="entry name" value="Glucose Oxidase, domain 3"/>
    <property type="match status" value="1"/>
</dbReference>
<feature type="domain" description="Glucose-methanol-choline oxidoreductase N-terminal" evidence="7">
    <location>
        <begin position="260"/>
        <end position="274"/>
    </location>
</feature>
<dbReference type="InterPro" id="IPR007867">
    <property type="entry name" value="GMC_OxRtase_C"/>
</dbReference>
<dbReference type="PIRSF" id="PIRSF000137">
    <property type="entry name" value="Alcohol_oxidase"/>
    <property type="match status" value="1"/>
</dbReference>
<evidence type="ECO:0000259" key="7">
    <source>
        <dbReference type="PROSITE" id="PS00624"/>
    </source>
</evidence>
<dbReference type="SUPFAM" id="SSF54373">
    <property type="entry name" value="FAD-linked reductases, C-terminal domain"/>
    <property type="match status" value="1"/>
</dbReference>
<dbReference type="Gene3D" id="3.50.50.60">
    <property type="entry name" value="FAD/NAD(P)-binding domain"/>
    <property type="match status" value="1"/>
</dbReference>
<comment type="similarity">
    <text evidence="2 5">Belongs to the GMC oxidoreductase family.</text>
</comment>
<keyword evidence="3 5" id="KW-0285">Flavoprotein</keyword>
<evidence type="ECO:0000256" key="3">
    <source>
        <dbReference type="ARBA" id="ARBA00022630"/>
    </source>
</evidence>
<comment type="caution">
    <text evidence="8">The sequence shown here is derived from an EMBL/GenBank/DDBJ whole genome shotgun (WGS) entry which is preliminary data.</text>
</comment>
<dbReference type="PROSITE" id="PS00624">
    <property type="entry name" value="GMC_OXRED_2"/>
    <property type="match status" value="1"/>
</dbReference>
<evidence type="ECO:0000259" key="6">
    <source>
        <dbReference type="PROSITE" id="PS00623"/>
    </source>
</evidence>
<keyword evidence="4 5" id="KW-0274">FAD</keyword>
<keyword evidence="9" id="KW-1185">Reference proteome</keyword>
<dbReference type="SUPFAM" id="SSF51905">
    <property type="entry name" value="FAD/NAD(P)-binding domain"/>
    <property type="match status" value="1"/>
</dbReference>
<evidence type="ECO:0000313" key="9">
    <source>
        <dbReference type="Proteomes" id="UP000199598"/>
    </source>
</evidence>